<name>A0A1V3W9R0_MYCKA</name>
<dbReference type="Proteomes" id="UP000189229">
    <property type="component" value="Unassembled WGS sequence"/>
</dbReference>
<dbReference type="AlphaFoldDB" id="A0A1V3W9R0"/>
<evidence type="ECO:0000256" key="1">
    <source>
        <dbReference type="SAM" id="MobiDB-lite"/>
    </source>
</evidence>
<reference evidence="2 3" key="1">
    <citation type="submission" date="2017-02" db="EMBL/GenBank/DDBJ databases">
        <title>Complete genome sequences of Mycobacterium kansasii strains isolated from rhesus macaques.</title>
        <authorList>
            <person name="Panda A."/>
            <person name="Nagaraj S."/>
            <person name="Zhao X."/>
            <person name="Tettelin H."/>
            <person name="Detolla L.J."/>
        </authorList>
    </citation>
    <scope>NUCLEOTIDE SEQUENCE [LARGE SCALE GENOMIC DNA]</scope>
    <source>
        <strain evidence="2 3">11-3813</strain>
    </source>
</reference>
<evidence type="ECO:0000313" key="2">
    <source>
        <dbReference type="EMBL" id="OOK63612.1"/>
    </source>
</evidence>
<feature type="region of interest" description="Disordered" evidence="1">
    <location>
        <begin position="40"/>
        <end position="67"/>
    </location>
</feature>
<sequence>MGQGDGVAAIQHDGAAMHTGYRLLRTKYLSTNRFRWTARSSPCRCGGGPAGTADPAAHQPPGHTGTG</sequence>
<dbReference type="EMBL" id="MVBM01000017">
    <property type="protein sequence ID" value="OOK63612.1"/>
    <property type="molecule type" value="Genomic_DNA"/>
</dbReference>
<proteinExistence type="predicted"/>
<protein>
    <submittedName>
        <fullName evidence="2">Uncharacterized protein</fullName>
    </submittedName>
</protein>
<accession>A0A1V3W9R0</accession>
<evidence type="ECO:0000313" key="3">
    <source>
        <dbReference type="Proteomes" id="UP000189229"/>
    </source>
</evidence>
<comment type="caution">
    <text evidence="2">The sequence shown here is derived from an EMBL/GenBank/DDBJ whole genome shotgun (WGS) entry which is preliminary data.</text>
</comment>
<organism evidence="2 3">
    <name type="scientific">Mycobacterium kansasii</name>
    <dbReference type="NCBI Taxonomy" id="1768"/>
    <lineage>
        <taxon>Bacteria</taxon>
        <taxon>Bacillati</taxon>
        <taxon>Actinomycetota</taxon>
        <taxon>Actinomycetes</taxon>
        <taxon>Mycobacteriales</taxon>
        <taxon>Mycobacteriaceae</taxon>
        <taxon>Mycobacterium</taxon>
    </lineage>
</organism>
<gene>
    <name evidence="2" type="ORF">BZL30_9410</name>
</gene>